<protein>
    <submittedName>
        <fullName evidence="2">Carboxyvinyl-carboxyphosphonate phosphorylmutase</fullName>
    </submittedName>
</protein>
<reference evidence="2 3" key="1">
    <citation type="journal article" date="2014" name="Genome Biol. Evol.">
        <title>The secreted proteins of Achlya hypogyna and Thraustotheca clavata identify the ancestral oomycete secretome and reveal gene acquisitions by horizontal gene transfer.</title>
        <authorList>
            <person name="Misner I."/>
            <person name="Blouin N."/>
            <person name="Leonard G."/>
            <person name="Richards T.A."/>
            <person name="Lane C.E."/>
        </authorList>
    </citation>
    <scope>NUCLEOTIDE SEQUENCE [LARGE SCALE GENOMIC DNA]</scope>
    <source>
        <strain evidence="2 3">ATCC 34112</strain>
    </source>
</reference>
<organism evidence="2 3">
    <name type="scientific">Thraustotheca clavata</name>
    <dbReference type="NCBI Taxonomy" id="74557"/>
    <lineage>
        <taxon>Eukaryota</taxon>
        <taxon>Sar</taxon>
        <taxon>Stramenopiles</taxon>
        <taxon>Oomycota</taxon>
        <taxon>Saprolegniomycetes</taxon>
        <taxon>Saprolegniales</taxon>
        <taxon>Achlyaceae</taxon>
        <taxon>Thraustotheca</taxon>
    </lineage>
</organism>
<dbReference type="AlphaFoldDB" id="A0A1W0ABM2"/>
<dbReference type="PANTHER" id="PTHR37066:SF1">
    <property type="entry name" value="LNS2_PITP DOMAIN-CONTAINING PROTEIN"/>
    <property type="match status" value="1"/>
</dbReference>
<dbReference type="Gene3D" id="6.10.140.530">
    <property type="match status" value="1"/>
</dbReference>
<dbReference type="InterPro" id="IPR005114">
    <property type="entry name" value="Helicase_assoc"/>
</dbReference>
<dbReference type="Pfam" id="PF03457">
    <property type="entry name" value="HA"/>
    <property type="match status" value="1"/>
</dbReference>
<sequence>MWRMVKTPTRRTLATRHNLSTSEQYIKNMLEITQVSRSLQASRSDFTYLPTVINIPHQEPWPKHLRGQSFNGNYLRQQYRTGTIPQEYVAQFDALRFVWSRREHKWTIRLLAFETYKKLHGDLRICHGFEVPNCDPTWPKDTWNLQLGFAVNNIRSGRIRCSDEIRTKLNTMGFIWDMNQSIWDNNLFALNLFEQTFGHVNVPQTWVVPESWNNNLQGIMLGIWVNNIRYNKKNLTSEKITQLNQLGFAWKSPKEIELNQIHIQTKN</sequence>
<accession>A0A1W0ABM2</accession>
<gene>
    <name evidence="2" type="ORF">THRCLA_20088</name>
</gene>
<keyword evidence="3" id="KW-1185">Reference proteome</keyword>
<proteinExistence type="predicted"/>
<dbReference type="EMBL" id="JNBS01000166">
    <property type="protein sequence ID" value="OQS07682.1"/>
    <property type="molecule type" value="Genomic_DNA"/>
</dbReference>
<evidence type="ECO:0000313" key="2">
    <source>
        <dbReference type="EMBL" id="OQS07682.1"/>
    </source>
</evidence>
<evidence type="ECO:0000259" key="1">
    <source>
        <dbReference type="Pfam" id="PF03457"/>
    </source>
</evidence>
<dbReference type="OrthoDB" id="62632at2759"/>
<feature type="domain" description="Helicase-associated" evidence="1">
    <location>
        <begin position="182"/>
        <end position="248"/>
    </location>
</feature>
<evidence type="ECO:0000313" key="3">
    <source>
        <dbReference type="Proteomes" id="UP000243217"/>
    </source>
</evidence>
<dbReference type="Proteomes" id="UP000243217">
    <property type="component" value="Unassembled WGS sequence"/>
</dbReference>
<dbReference type="PANTHER" id="PTHR37066">
    <property type="entry name" value="HELICASE-ASSOCIATED"/>
    <property type="match status" value="1"/>
</dbReference>
<comment type="caution">
    <text evidence="2">The sequence shown here is derived from an EMBL/GenBank/DDBJ whole genome shotgun (WGS) entry which is preliminary data.</text>
</comment>
<name>A0A1W0ABM2_9STRA</name>